<keyword evidence="1" id="KW-1133">Transmembrane helix</keyword>
<dbReference type="EMBL" id="JBHLWK010000012">
    <property type="protein sequence ID" value="MFC0204660.1"/>
    <property type="molecule type" value="Genomic_DNA"/>
</dbReference>
<feature type="transmembrane region" description="Helical" evidence="1">
    <location>
        <begin position="20"/>
        <end position="43"/>
    </location>
</feature>
<evidence type="ECO:0000259" key="2">
    <source>
        <dbReference type="Pfam" id="PF07811"/>
    </source>
</evidence>
<sequence length="146" mass="15420">MCMKTRARFRTLGCSRGIAALEFVMLAPVLLLLVFAIIVYSIYFTGLIGVRQAAAEGARAAVAGLSPAERTSLAEARARDVIDNYGSLLGGSSEPVITAEAGEVTGTFRVEVRYDMTGSPLMRYVPLVPLPSSELAASVTVTNGGY</sequence>
<protein>
    <submittedName>
        <fullName evidence="3">TadE family protein</fullName>
    </submittedName>
</protein>
<name>A0ABV6CVA4_9SPHN</name>
<gene>
    <name evidence="3" type="ORF">ACFFJC_10285</name>
</gene>
<feature type="domain" description="TadE-like" evidence="2">
    <location>
        <begin position="17"/>
        <end position="59"/>
    </location>
</feature>
<dbReference type="RefSeq" id="WP_379487416.1">
    <property type="nucleotide sequence ID" value="NZ_JBHLWK010000012.1"/>
</dbReference>
<evidence type="ECO:0000256" key="1">
    <source>
        <dbReference type="SAM" id="Phobius"/>
    </source>
</evidence>
<keyword evidence="1" id="KW-0472">Membrane</keyword>
<dbReference type="Pfam" id="PF07811">
    <property type="entry name" value="TadE"/>
    <property type="match status" value="1"/>
</dbReference>
<evidence type="ECO:0000313" key="3">
    <source>
        <dbReference type="EMBL" id="MFC0204660.1"/>
    </source>
</evidence>
<dbReference type="InterPro" id="IPR012495">
    <property type="entry name" value="TadE-like_dom"/>
</dbReference>
<keyword evidence="1" id="KW-0812">Transmembrane</keyword>
<accession>A0ABV6CVA4</accession>
<evidence type="ECO:0000313" key="4">
    <source>
        <dbReference type="Proteomes" id="UP001589798"/>
    </source>
</evidence>
<proteinExistence type="predicted"/>
<organism evidence="3 4">
    <name type="scientific">Novosphingobium soli</name>
    <dbReference type="NCBI Taxonomy" id="574956"/>
    <lineage>
        <taxon>Bacteria</taxon>
        <taxon>Pseudomonadati</taxon>
        <taxon>Pseudomonadota</taxon>
        <taxon>Alphaproteobacteria</taxon>
        <taxon>Sphingomonadales</taxon>
        <taxon>Sphingomonadaceae</taxon>
        <taxon>Novosphingobium</taxon>
    </lineage>
</organism>
<comment type="caution">
    <text evidence="3">The sequence shown here is derived from an EMBL/GenBank/DDBJ whole genome shotgun (WGS) entry which is preliminary data.</text>
</comment>
<keyword evidence="4" id="KW-1185">Reference proteome</keyword>
<dbReference type="Proteomes" id="UP001589798">
    <property type="component" value="Unassembled WGS sequence"/>
</dbReference>
<reference evidence="3 4" key="1">
    <citation type="submission" date="2024-09" db="EMBL/GenBank/DDBJ databases">
        <authorList>
            <person name="Sun Q."/>
            <person name="Mori K."/>
        </authorList>
    </citation>
    <scope>NUCLEOTIDE SEQUENCE [LARGE SCALE GENOMIC DNA]</scope>
    <source>
        <strain evidence="3 4">CCM 7706</strain>
    </source>
</reference>